<protein>
    <submittedName>
        <fullName evidence="2">Uncharacterized protein</fullName>
    </submittedName>
</protein>
<feature type="compositionally biased region" description="Polar residues" evidence="1">
    <location>
        <begin position="9"/>
        <end position="18"/>
    </location>
</feature>
<keyword evidence="3" id="KW-1185">Reference proteome</keyword>
<proteinExistence type="predicted"/>
<feature type="non-terminal residue" evidence="2">
    <location>
        <position position="1"/>
    </location>
</feature>
<sequence length="77" mass="8216">VPEAKSTEDNTATETVATGTDGASEAQINKGKEPVASASIVEPDVEKPQEKIVKKKMTLKRRITKITVTSDSEGTED</sequence>
<name>A0A392UMP8_9FABA</name>
<evidence type="ECO:0000256" key="1">
    <source>
        <dbReference type="SAM" id="MobiDB-lite"/>
    </source>
</evidence>
<dbReference type="AlphaFoldDB" id="A0A392UMP8"/>
<feature type="non-terminal residue" evidence="2">
    <location>
        <position position="77"/>
    </location>
</feature>
<evidence type="ECO:0000313" key="2">
    <source>
        <dbReference type="EMBL" id="MCI74913.1"/>
    </source>
</evidence>
<accession>A0A392UMP8</accession>
<comment type="caution">
    <text evidence="2">The sequence shown here is derived from an EMBL/GenBank/DDBJ whole genome shotgun (WGS) entry which is preliminary data.</text>
</comment>
<organism evidence="2 3">
    <name type="scientific">Trifolium medium</name>
    <dbReference type="NCBI Taxonomy" id="97028"/>
    <lineage>
        <taxon>Eukaryota</taxon>
        <taxon>Viridiplantae</taxon>
        <taxon>Streptophyta</taxon>
        <taxon>Embryophyta</taxon>
        <taxon>Tracheophyta</taxon>
        <taxon>Spermatophyta</taxon>
        <taxon>Magnoliopsida</taxon>
        <taxon>eudicotyledons</taxon>
        <taxon>Gunneridae</taxon>
        <taxon>Pentapetalae</taxon>
        <taxon>rosids</taxon>
        <taxon>fabids</taxon>
        <taxon>Fabales</taxon>
        <taxon>Fabaceae</taxon>
        <taxon>Papilionoideae</taxon>
        <taxon>50 kb inversion clade</taxon>
        <taxon>NPAAA clade</taxon>
        <taxon>Hologalegina</taxon>
        <taxon>IRL clade</taxon>
        <taxon>Trifolieae</taxon>
        <taxon>Trifolium</taxon>
    </lineage>
</organism>
<reference evidence="2 3" key="1">
    <citation type="journal article" date="2018" name="Front. Plant Sci.">
        <title>Red Clover (Trifolium pratense) and Zigzag Clover (T. medium) - A Picture of Genomic Similarities and Differences.</title>
        <authorList>
            <person name="Dluhosova J."/>
            <person name="Istvanek J."/>
            <person name="Nedelnik J."/>
            <person name="Repkova J."/>
        </authorList>
    </citation>
    <scope>NUCLEOTIDE SEQUENCE [LARGE SCALE GENOMIC DNA]</scope>
    <source>
        <strain evidence="3">cv. 10/8</strain>
        <tissue evidence="2">Leaf</tissue>
    </source>
</reference>
<dbReference type="Proteomes" id="UP000265520">
    <property type="component" value="Unassembled WGS sequence"/>
</dbReference>
<feature type="region of interest" description="Disordered" evidence="1">
    <location>
        <begin position="1"/>
        <end position="46"/>
    </location>
</feature>
<evidence type="ECO:0000313" key="3">
    <source>
        <dbReference type="Proteomes" id="UP000265520"/>
    </source>
</evidence>
<dbReference type="EMBL" id="LXQA010870856">
    <property type="protein sequence ID" value="MCI74913.1"/>
    <property type="molecule type" value="Genomic_DNA"/>
</dbReference>